<evidence type="ECO:0000259" key="5">
    <source>
        <dbReference type="PROSITE" id="PS01124"/>
    </source>
</evidence>
<keyword evidence="3" id="KW-0804">Transcription</keyword>
<dbReference type="Pfam" id="PF17853">
    <property type="entry name" value="GGDEF_2"/>
    <property type="match status" value="1"/>
</dbReference>
<dbReference type="Proteomes" id="UP000295636">
    <property type="component" value="Unassembled WGS sequence"/>
</dbReference>
<keyword evidence="8" id="KW-1185">Reference proteome</keyword>
<evidence type="ECO:0000259" key="6">
    <source>
        <dbReference type="PROSITE" id="PS50110"/>
    </source>
</evidence>
<dbReference type="CDD" id="cd17536">
    <property type="entry name" value="REC_YesN-like"/>
    <property type="match status" value="1"/>
</dbReference>
<dbReference type="PROSITE" id="PS00041">
    <property type="entry name" value="HTH_ARAC_FAMILY_1"/>
    <property type="match status" value="1"/>
</dbReference>
<dbReference type="OrthoDB" id="2666291at2"/>
<evidence type="ECO:0000313" key="7">
    <source>
        <dbReference type="EMBL" id="TDF98778.1"/>
    </source>
</evidence>
<dbReference type="EMBL" id="SMRT01000003">
    <property type="protein sequence ID" value="TDF98778.1"/>
    <property type="molecule type" value="Genomic_DNA"/>
</dbReference>
<dbReference type="InterPro" id="IPR011006">
    <property type="entry name" value="CheY-like_superfamily"/>
</dbReference>
<reference evidence="7 8" key="1">
    <citation type="submission" date="2019-03" db="EMBL/GenBank/DDBJ databases">
        <title>This is whole genome sequence of Paenibacillus sp MS74 strain.</title>
        <authorList>
            <person name="Trinh H.N."/>
        </authorList>
    </citation>
    <scope>NUCLEOTIDE SEQUENCE [LARGE SCALE GENOMIC DNA]</scope>
    <source>
        <strain evidence="7 8">MS74</strain>
    </source>
</reference>
<dbReference type="InterPro" id="IPR041522">
    <property type="entry name" value="CdaR_GGDEF"/>
</dbReference>
<dbReference type="PROSITE" id="PS01124">
    <property type="entry name" value="HTH_ARAC_FAMILY_2"/>
    <property type="match status" value="1"/>
</dbReference>
<dbReference type="Gene3D" id="1.10.10.60">
    <property type="entry name" value="Homeodomain-like"/>
    <property type="match status" value="2"/>
</dbReference>
<dbReference type="Pfam" id="PF00072">
    <property type="entry name" value="Response_reg"/>
    <property type="match status" value="1"/>
</dbReference>
<keyword evidence="4" id="KW-0597">Phosphoprotein</keyword>
<comment type="caution">
    <text evidence="7">The sequence shown here is derived from an EMBL/GenBank/DDBJ whole genome shotgun (WGS) entry which is preliminary data.</text>
</comment>
<accession>A0A4R5KUI3</accession>
<feature type="modified residue" description="4-aspartylphosphate" evidence="4">
    <location>
        <position position="66"/>
    </location>
</feature>
<dbReference type="PROSITE" id="PS50110">
    <property type="entry name" value="RESPONSE_REGULATORY"/>
    <property type="match status" value="1"/>
</dbReference>
<evidence type="ECO:0000313" key="8">
    <source>
        <dbReference type="Proteomes" id="UP000295636"/>
    </source>
</evidence>
<name>A0A4R5KUI3_9BACL</name>
<dbReference type="AlphaFoldDB" id="A0A4R5KUI3"/>
<keyword evidence="1" id="KW-0805">Transcription regulation</keyword>
<protein>
    <submittedName>
        <fullName evidence="7">Response regulator</fullName>
    </submittedName>
</protein>
<sequence length="545" mass="62706">MKSPFKKGWNDMKQVIVVDDNELSVEGICKNIDWSRFGAKVCATCTNANDVLDVIGAVEADLIISDICMPQMSGLEMARVILKNKPHMKIIFISAYDDFKYAKEAIRLGICDYVEKPVDYAYLSEVIDKVLQQSQEEKRLLEQLQQSRPALLQKCFNDLINSSPDYAEFQLVDQAKYVDLDLSAEEYLCAVIRIDNSIEIKSTFGIERYHVLMMSLMNDLDHTLSRDHICYCSNQGSHIIVILGNRQQQLHYIRMIYEQLSRFNKKHETSPLSMTIGIGDIVSSIWSISVSYQQAKHALEYKFIFGEGHIFSIRDIKSNHPSPIFFTDGSEEALVRLISQKDIAGMKQFTDDLAVQWAQHYYDKNGIAAYIYSLLARLTRYLYDTGIDHLQIRNMITDIFADFDQFQTSEQICSRLYDIFVESCQILQQSVETHHHQIAERVIHYIEHHYMNIDLSLNDISSSVNVSPSYLGAVFKKAKGQNISDLITTVRINKAQELLSHTNLKMMEISEKIGYSNQYYFSACFKKKMGVTPTEYRLNVMNTKL</sequence>
<dbReference type="SUPFAM" id="SSF46689">
    <property type="entry name" value="Homeodomain-like"/>
    <property type="match status" value="1"/>
</dbReference>
<dbReference type="PRINTS" id="PR00032">
    <property type="entry name" value="HTHARAC"/>
</dbReference>
<dbReference type="InterPro" id="IPR009057">
    <property type="entry name" value="Homeodomain-like_sf"/>
</dbReference>
<organism evidence="7 8">
    <name type="scientific">Paenibacillus piri</name>
    <dbReference type="NCBI Taxonomy" id="2547395"/>
    <lineage>
        <taxon>Bacteria</taxon>
        <taxon>Bacillati</taxon>
        <taxon>Bacillota</taxon>
        <taxon>Bacilli</taxon>
        <taxon>Bacillales</taxon>
        <taxon>Paenibacillaceae</taxon>
        <taxon>Paenibacillus</taxon>
    </lineage>
</organism>
<evidence type="ECO:0000256" key="4">
    <source>
        <dbReference type="PROSITE-ProRule" id="PRU00169"/>
    </source>
</evidence>
<dbReference type="InterPro" id="IPR018060">
    <property type="entry name" value="HTH_AraC"/>
</dbReference>
<proteinExistence type="predicted"/>
<dbReference type="SMART" id="SM00342">
    <property type="entry name" value="HTH_ARAC"/>
    <property type="match status" value="1"/>
</dbReference>
<dbReference type="PANTHER" id="PTHR43280:SF28">
    <property type="entry name" value="HTH-TYPE TRANSCRIPTIONAL ACTIVATOR RHAS"/>
    <property type="match status" value="1"/>
</dbReference>
<feature type="domain" description="HTH araC/xylS-type" evidence="5">
    <location>
        <begin position="440"/>
        <end position="539"/>
    </location>
</feature>
<dbReference type="SUPFAM" id="SSF52172">
    <property type="entry name" value="CheY-like"/>
    <property type="match status" value="1"/>
</dbReference>
<keyword evidence="2" id="KW-0238">DNA-binding</keyword>
<feature type="domain" description="Response regulatory" evidence="6">
    <location>
        <begin position="14"/>
        <end position="131"/>
    </location>
</feature>
<dbReference type="InterPro" id="IPR018062">
    <property type="entry name" value="HTH_AraC-typ_CS"/>
</dbReference>
<dbReference type="Pfam" id="PF12833">
    <property type="entry name" value="HTH_18"/>
    <property type="match status" value="1"/>
</dbReference>
<evidence type="ECO:0000256" key="2">
    <source>
        <dbReference type="ARBA" id="ARBA00023125"/>
    </source>
</evidence>
<dbReference type="Gene3D" id="3.40.50.2300">
    <property type="match status" value="1"/>
</dbReference>
<dbReference type="GO" id="GO:0003700">
    <property type="term" value="F:DNA-binding transcription factor activity"/>
    <property type="evidence" value="ECO:0007669"/>
    <property type="project" value="InterPro"/>
</dbReference>
<dbReference type="GO" id="GO:0043565">
    <property type="term" value="F:sequence-specific DNA binding"/>
    <property type="evidence" value="ECO:0007669"/>
    <property type="project" value="InterPro"/>
</dbReference>
<dbReference type="GO" id="GO:0000160">
    <property type="term" value="P:phosphorelay signal transduction system"/>
    <property type="evidence" value="ECO:0007669"/>
    <property type="project" value="InterPro"/>
</dbReference>
<evidence type="ECO:0000256" key="3">
    <source>
        <dbReference type="ARBA" id="ARBA00023163"/>
    </source>
</evidence>
<dbReference type="InterPro" id="IPR020449">
    <property type="entry name" value="Tscrpt_reg_AraC-type_HTH"/>
</dbReference>
<dbReference type="PANTHER" id="PTHR43280">
    <property type="entry name" value="ARAC-FAMILY TRANSCRIPTIONAL REGULATOR"/>
    <property type="match status" value="1"/>
</dbReference>
<dbReference type="InterPro" id="IPR001789">
    <property type="entry name" value="Sig_transdc_resp-reg_receiver"/>
</dbReference>
<dbReference type="SMART" id="SM00448">
    <property type="entry name" value="REC"/>
    <property type="match status" value="1"/>
</dbReference>
<evidence type="ECO:0000256" key="1">
    <source>
        <dbReference type="ARBA" id="ARBA00023015"/>
    </source>
</evidence>
<gene>
    <name evidence="7" type="ORF">E1757_09670</name>
</gene>